<proteinExistence type="predicted"/>
<organism evidence="3 4">
    <name type="scientific">Corynebacterium matruchotii ATCC 33806</name>
    <dbReference type="NCBI Taxonomy" id="566549"/>
    <lineage>
        <taxon>Bacteria</taxon>
        <taxon>Bacillati</taxon>
        <taxon>Actinomycetota</taxon>
        <taxon>Actinomycetes</taxon>
        <taxon>Mycobacteriales</taxon>
        <taxon>Corynebacteriaceae</taxon>
        <taxon>Corynebacterium</taxon>
    </lineage>
</organism>
<gene>
    <name evidence="3" type="ORF">CORMATOL_02669</name>
</gene>
<keyword evidence="2" id="KW-0812">Transmembrane</keyword>
<comment type="caution">
    <text evidence="3">The sequence shown here is derived from an EMBL/GenBank/DDBJ whole genome shotgun (WGS) entry which is preliminary data.</text>
</comment>
<evidence type="ECO:0000313" key="4">
    <source>
        <dbReference type="Proteomes" id="UP000006247"/>
    </source>
</evidence>
<dbReference type="HOGENOM" id="CLU_2192601_0_0_11"/>
<reference evidence="3 4" key="1">
    <citation type="submission" date="2009-01" db="EMBL/GenBank/DDBJ databases">
        <authorList>
            <person name="Fulton L."/>
            <person name="Clifton S."/>
            <person name="Chinwalla A.T."/>
            <person name="Mitreva M."/>
            <person name="Sodergren E."/>
            <person name="Weinstock G."/>
            <person name="Clifton S."/>
            <person name="Dooling D.J."/>
            <person name="Fulton B."/>
            <person name="Minx P."/>
            <person name="Pepin K.H."/>
            <person name="Johnson M."/>
            <person name="Bhonagiri V."/>
            <person name="Nash W.E."/>
            <person name="Mardis E.R."/>
            <person name="Wilson R.K."/>
        </authorList>
    </citation>
    <scope>NUCLEOTIDE SEQUENCE [LARGE SCALE GENOMIC DNA]</scope>
    <source>
        <strain evidence="3 4">ATCC 33806</strain>
    </source>
</reference>
<dbReference type="RefSeq" id="WP_005522976.1">
    <property type="nucleotide sequence ID" value="NZ_EQ973332.1"/>
</dbReference>
<dbReference type="AlphaFoldDB" id="C0E6N3"/>
<evidence type="ECO:0000256" key="2">
    <source>
        <dbReference type="SAM" id="Phobius"/>
    </source>
</evidence>
<feature type="region of interest" description="Disordered" evidence="1">
    <location>
        <begin position="79"/>
        <end position="108"/>
    </location>
</feature>
<evidence type="ECO:0000256" key="1">
    <source>
        <dbReference type="SAM" id="MobiDB-lite"/>
    </source>
</evidence>
<accession>C0E6N3</accession>
<keyword evidence="2" id="KW-0472">Membrane</keyword>
<dbReference type="Proteomes" id="UP000006247">
    <property type="component" value="Unassembled WGS sequence"/>
</dbReference>
<evidence type="ECO:0000313" key="3">
    <source>
        <dbReference type="EMBL" id="EEG25743.1"/>
    </source>
</evidence>
<keyword evidence="2" id="KW-1133">Transmembrane helix</keyword>
<name>C0E6N3_9CORY</name>
<sequence length="108" mass="12326">MMSVDFSQIMNIILAIFAFGTLITAILTFCQTKEFEKQRIRPMMQAHLRMAEDPFSCAELVISNPGQTIAHNVKFEFIPDLPKPPPEKTTTPTKTPAWHQNPLDIIRQ</sequence>
<feature type="transmembrane region" description="Helical" evidence="2">
    <location>
        <begin position="12"/>
        <end position="30"/>
    </location>
</feature>
<dbReference type="EMBL" id="ACEB01000046">
    <property type="protein sequence ID" value="EEG25743.1"/>
    <property type="molecule type" value="Genomic_DNA"/>
</dbReference>
<protein>
    <submittedName>
        <fullName evidence="3">Uncharacterized protein</fullName>
    </submittedName>
</protein>